<dbReference type="Pfam" id="PF10409">
    <property type="entry name" value="PTEN_C2"/>
    <property type="match status" value="1"/>
</dbReference>
<evidence type="ECO:0000259" key="16">
    <source>
        <dbReference type="PROSITE" id="PS51182"/>
    </source>
</evidence>
<dbReference type="PROSITE" id="PS51181">
    <property type="entry name" value="PPASE_TENSIN"/>
    <property type="match status" value="1"/>
</dbReference>
<dbReference type="InterPro" id="IPR006020">
    <property type="entry name" value="PTB/PI_dom"/>
</dbReference>
<dbReference type="FunFam" id="3.30.505.10:FF:000002">
    <property type="entry name" value="Tensin 1"/>
    <property type="match status" value="1"/>
</dbReference>
<dbReference type="InterPro" id="IPR036860">
    <property type="entry name" value="SH2_dom_sf"/>
</dbReference>
<keyword evidence="9 10" id="KW-0727">SH2 domain</keyword>
<name>A0AAJ7SXZ8_PETMA</name>
<keyword evidence="4" id="KW-0479">Metal-binding</keyword>
<dbReference type="CDD" id="cd09927">
    <property type="entry name" value="SH2_Tensin_like"/>
    <property type="match status" value="1"/>
</dbReference>
<dbReference type="SUPFAM" id="SSF57889">
    <property type="entry name" value="Cysteine-rich domain"/>
    <property type="match status" value="1"/>
</dbReference>
<dbReference type="GO" id="GO:0004721">
    <property type="term" value="F:phosphoprotein phosphatase activity"/>
    <property type="evidence" value="ECO:0007669"/>
    <property type="project" value="UniProtKB-KW"/>
</dbReference>
<dbReference type="InterPro" id="IPR014020">
    <property type="entry name" value="Tensin_C2-dom"/>
</dbReference>
<feature type="region of interest" description="Disordered" evidence="11">
    <location>
        <begin position="1369"/>
        <end position="1414"/>
    </location>
</feature>
<dbReference type="CDD" id="cd01213">
    <property type="entry name" value="PTB_tensin"/>
    <property type="match status" value="1"/>
</dbReference>
<dbReference type="PANTHER" id="PTHR45734:SF10">
    <property type="entry name" value="BLISTERY, ISOFORM A"/>
    <property type="match status" value="1"/>
</dbReference>
<proteinExistence type="inferred from homology"/>
<dbReference type="Gene3D" id="2.30.29.30">
    <property type="entry name" value="Pleckstrin-homology domain (PH domain)/Phosphotyrosine-binding domain (PTB)"/>
    <property type="match status" value="1"/>
</dbReference>
<keyword evidence="17" id="KW-1185">Reference proteome</keyword>
<dbReference type="InterPro" id="IPR029023">
    <property type="entry name" value="Tensin_phosphatase"/>
</dbReference>
<evidence type="ECO:0000256" key="8">
    <source>
        <dbReference type="ARBA" id="ARBA00022949"/>
    </source>
</evidence>
<evidence type="ECO:0000256" key="10">
    <source>
        <dbReference type="PROSITE-ProRule" id="PRU00191"/>
    </source>
</evidence>
<gene>
    <name evidence="18" type="primary">LOC116941107</name>
</gene>
<dbReference type="Pfam" id="PF08416">
    <property type="entry name" value="PTB"/>
    <property type="match status" value="1"/>
</dbReference>
<keyword evidence="3" id="KW-0597">Phosphoprotein</keyword>
<feature type="compositionally biased region" description="Low complexity" evidence="11">
    <location>
        <begin position="1274"/>
        <end position="1289"/>
    </location>
</feature>
<feature type="region of interest" description="Disordered" evidence="11">
    <location>
        <begin position="544"/>
        <end position="577"/>
    </location>
</feature>
<dbReference type="PROSITE" id="PS50001">
    <property type="entry name" value="SH2"/>
    <property type="match status" value="1"/>
</dbReference>
<feature type="compositionally biased region" description="Polar residues" evidence="11">
    <location>
        <begin position="774"/>
        <end position="808"/>
    </location>
</feature>
<dbReference type="SMART" id="SM00462">
    <property type="entry name" value="PTB"/>
    <property type="match status" value="1"/>
</dbReference>
<evidence type="ECO:0000256" key="9">
    <source>
        <dbReference type="ARBA" id="ARBA00022999"/>
    </source>
</evidence>
<evidence type="ECO:0000256" key="1">
    <source>
        <dbReference type="ARBA" id="ARBA00004246"/>
    </source>
</evidence>
<dbReference type="InterPro" id="IPR011993">
    <property type="entry name" value="PH-like_dom_sf"/>
</dbReference>
<dbReference type="SMART" id="SM00252">
    <property type="entry name" value="SH2"/>
    <property type="match status" value="1"/>
</dbReference>
<dbReference type="InterPro" id="IPR035012">
    <property type="entry name" value="Tensin-like_SH2"/>
</dbReference>
<dbReference type="PROSITE" id="PS51182">
    <property type="entry name" value="C2_TENSIN"/>
    <property type="match status" value="1"/>
</dbReference>
<feature type="compositionally biased region" description="Low complexity" evidence="11">
    <location>
        <begin position="1068"/>
        <end position="1080"/>
    </location>
</feature>
<evidence type="ECO:0000259" key="15">
    <source>
        <dbReference type="PROSITE" id="PS51181"/>
    </source>
</evidence>
<dbReference type="InterPro" id="IPR002219">
    <property type="entry name" value="PKC_DAG/PE"/>
</dbReference>
<feature type="compositionally biased region" description="Polar residues" evidence="11">
    <location>
        <begin position="714"/>
        <end position="724"/>
    </location>
</feature>
<feature type="compositionally biased region" description="Low complexity" evidence="11">
    <location>
        <begin position="1369"/>
        <end position="1387"/>
    </location>
</feature>
<feature type="region of interest" description="Disordered" evidence="11">
    <location>
        <begin position="16"/>
        <end position="41"/>
    </location>
</feature>
<dbReference type="SUPFAM" id="SSF49562">
    <property type="entry name" value="C2 domain (Calcium/lipid-binding domain, CaLB)"/>
    <property type="match status" value="1"/>
</dbReference>
<evidence type="ECO:0000256" key="11">
    <source>
        <dbReference type="SAM" id="MobiDB-lite"/>
    </source>
</evidence>
<dbReference type="FunFam" id="2.30.29.30:FF:000039">
    <property type="entry name" value="Tensin 1"/>
    <property type="match status" value="1"/>
</dbReference>
<evidence type="ECO:0000259" key="12">
    <source>
        <dbReference type="PROSITE" id="PS01179"/>
    </source>
</evidence>
<feature type="region of interest" description="Disordered" evidence="11">
    <location>
        <begin position="714"/>
        <end position="851"/>
    </location>
</feature>
<feature type="compositionally biased region" description="Polar residues" evidence="11">
    <location>
        <begin position="557"/>
        <end position="577"/>
    </location>
</feature>
<dbReference type="Pfam" id="PF00017">
    <property type="entry name" value="SH2"/>
    <property type="match status" value="1"/>
</dbReference>
<dbReference type="Proteomes" id="UP001318040">
    <property type="component" value="Chromosome 10"/>
</dbReference>
<keyword evidence="6" id="KW-0862">Zinc</keyword>
<feature type="compositionally biased region" description="Low complexity" evidence="11">
    <location>
        <begin position="1306"/>
        <end position="1334"/>
    </location>
</feature>
<feature type="compositionally biased region" description="Low complexity" evidence="11">
    <location>
        <begin position="860"/>
        <end position="870"/>
    </location>
</feature>
<feature type="compositionally biased region" description="Polar residues" evidence="11">
    <location>
        <begin position="1399"/>
        <end position="1411"/>
    </location>
</feature>
<keyword evidence="7" id="KW-0904">Protein phosphatase</keyword>
<feature type="region of interest" description="Disordered" evidence="11">
    <location>
        <begin position="1171"/>
        <end position="1334"/>
    </location>
</feature>
<dbReference type="Gene3D" id="3.90.190.10">
    <property type="entry name" value="Protein tyrosine phosphatase superfamily"/>
    <property type="match status" value="1"/>
</dbReference>
<dbReference type="InterPro" id="IPR003595">
    <property type="entry name" value="Tyr_Pase_cat"/>
</dbReference>
<feature type="compositionally biased region" description="Basic and acidic residues" evidence="11">
    <location>
        <begin position="26"/>
        <end position="39"/>
    </location>
</feature>
<dbReference type="PROSITE" id="PS01179">
    <property type="entry name" value="PID"/>
    <property type="match status" value="1"/>
</dbReference>
<dbReference type="Pfam" id="PF00130">
    <property type="entry name" value="C1_1"/>
    <property type="match status" value="1"/>
</dbReference>
<evidence type="ECO:0000313" key="18">
    <source>
        <dbReference type="RefSeq" id="XP_032807642.1"/>
    </source>
</evidence>
<dbReference type="GO" id="GO:0046872">
    <property type="term" value="F:metal ion binding"/>
    <property type="evidence" value="ECO:0007669"/>
    <property type="project" value="UniProtKB-KW"/>
</dbReference>
<dbReference type="SMART" id="SM00404">
    <property type="entry name" value="PTPc_motif"/>
    <property type="match status" value="1"/>
</dbReference>
<accession>A0AAJ7SXZ8</accession>
<dbReference type="SUPFAM" id="SSF52799">
    <property type="entry name" value="(Phosphotyrosine protein) phosphatases II"/>
    <property type="match status" value="1"/>
</dbReference>
<comment type="similarity">
    <text evidence="2">Belongs to the PTEN phosphatase protein family.</text>
</comment>
<protein>
    <submittedName>
        <fullName evidence="18">Tensin-3-like isoform X4</fullName>
    </submittedName>
</protein>
<dbReference type="RefSeq" id="XP_032807642.1">
    <property type="nucleotide sequence ID" value="XM_032951751.1"/>
</dbReference>
<feature type="compositionally biased region" description="Low complexity" evidence="11">
    <location>
        <begin position="544"/>
        <end position="556"/>
    </location>
</feature>
<dbReference type="InterPro" id="IPR029021">
    <property type="entry name" value="Prot-tyrosine_phosphatase-like"/>
</dbReference>
<dbReference type="SMART" id="SM01326">
    <property type="entry name" value="PTEN_C2"/>
    <property type="match status" value="1"/>
</dbReference>
<dbReference type="SUPFAM" id="SSF55550">
    <property type="entry name" value="SH2 domain"/>
    <property type="match status" value="1"/>
</dbReference>
<evidence type="ECO:0000256" key="3">
    <source>
        <dbReference type="ARBA" id="ARBA00022553"/>
    </source>
</evidence>
<dbReference type="InterPro" id="IPR033929">
    <property type="entry name" value="Tensin_PTB"/>
</dbReference>
<feature type="domain" description="Phorbol-ester/DAG-type" evidence="14">
    <location>
        <begin position="59"/>
        <end position="106"/>
    </location>
</feature>
<comment type="subcellular location">
    <subcellularLocation>
        <location evidence="1">Cell junction</location>
        <location evidence="1">Focal adhesion</location>
    </subcellularLocation>
</comment>
<evidence type="ECO:0000256" key="5">
    <source>
        <dbReference type="ARBA" id="ARBA00022801"/>
    </source>
</evidence>
<evidence type="ECO:0000259" key="13">
    <source>
        <dbReference type="PROSITE" id="PS50001"/>
    </source>
</evidence>
<dbReference type="SUPFAM" id="SSF50729">
    <property type="entry name" value="PH domain-like"/>
    <property type="match status" value="1"/>
</dbReference>
<dbReference type="InterPro" id="IPR035892">
    <property type="entry name" value="C2_domain_sf"/>
</dbReference>
<evidence type="ECO:0000259" key="14">
    <source>
        <dbReference type="PROSITE" id="PS50081"/>
    </source>
</evidence>
<feature type="compositionally biased region" description="Low complexity" evidence="11">
    <location>
        <begin position="1219"/>
        <end position="1236"/>
    </location>
</feature>
<evidence type="ECO:0000313" key="17">
    <source>
        <dbReference type="Proteomes" id="UP001318040"/>
    </source>
</evidence>
<evidence type="ECO:0000256" key="7">
    <source>
        <dbReference type="ARBA" id="ARBA00022912"/>
    </source>
</evidence>
<feature type="compositionally biased region" description="Polar residues" evidence="11">
    <location>
        <begin position="818"/>
        <end position="848"/>
    </location>
</feature>
<evidence type="ECO:0000256" key="4">
    <source>
        <dbReference type="ARBA" id="ARBA00022723"/>
    </source>
</evidence>
<dbReference type="InterPro" id="IPR000980">
    <property type="entry name" value="SH2"/>
</dbReference>
<feature type="domain" description="Phosphatase tensin-type" evidence="15">
    <location>
        <begin position="154"/>
        <end position="327"/>
    </location>
</feature>
<dbReference type="SMART" id="SM00109">
    <property type="entry name" value="C1"/>
    <property type="match status" value="1"/>
</dbReference>
<dbReference type="InterPro" id="IPR013625">
    <property type="entry name" value="PTB"/>
</dbReference>
<reference evidence="18" key="1">
    <citation type="submission" date="2025-08" db="UniProtKB">
        <authorList>
            <consortium name="RefSeq"/>
        </authorList>
    </citation>
    <scope>IDENTIFICATION</scope>
    <source>
        <tissue evidence="18">Sperm</tissue>
    </source>
</reference>
<organism evidence="17 18">
    <name type="scientific">Petromyzon marinus</name>
    <name type="common">Sea lamprey</name>
    <dbReference type="NCBI Taxonomy" id="7757"/>
    <lineage>
        <taxon>Eukaryota</taxon>
        <taxon>Metazoa</taxon>
        <taxon>Chordata</taxon>
        <taxon>Craniata</taxon>
        <taxon>Vertebrata</taxon>
        <taxon>Cyclostomata</taxon>
        <taxon>Hyperoartia</taxon>
        <taxon>Petromyzontiformes</taxon>
        <taxon>Petromyzontidae</taxon>
        <taxon>Petromyzon</taxon>
    </lineage>
</organism>
<feature type="domain" description="C2 tensin-type" evidence="16">
    <location>
        <begin position="332"/>
        <end position="458"/>
    </location>
</feature>
<dbReference type="Gene3D" id="2.60.40.1110">
    <property type="match status" value="1"/>
</dbReference>
<dbReference type="GO" id="GO:0005925">
    <property type="term" value="C:focal adhesion"/>
    <property type="evidence" value="ECO:0007669"/>
    <property type="project" value="UniProtKB-SubCell"/>
</dbReference>
<feature type="region of interest" description="Disordered" evidence="11">
    <location>
        <begin position="1023"/>
        <end position="1096"/>
    </location>
</feature>
<dbReference type="CDD" id="cd14508">
    <property type="entry name" value="PTP_tensin"/>
    <property type="match status" value="1"/>
</dbReference>
<dbReference type="Gene3D" id="3.30.60.20">
    <property type="match status" value="1"/>
</dbReference>
<evidence type="ECO:0000256" key="2">
    <source>
        <dbReference type="ARBA" id="ARBA00007881"/>
    </source>
</evidence>
<feature type="domain" description="PID" evidence="12">
    <location>
        <begin position="1576"/>
        <end position="1698"/>
    </location>
</feature>
<keyword evidence="5" id="KW-0378">Hydrolase</keyword>
<feature type="region of interest" description="Disordered" evidence="11">
    <location>
        <begin position="860"/>
        <end position="879"/>
    </location>
</feature>
<keyword evidence="8" id="KW-0965">Cell junction</keyword>
<dbReference type="Gene3D" id="3.30.505.10">
    <property type="entry name" value="SH2 domain"/>
    <property type="match status" value="1"/>
</dbReference>
<feature type="compositionally biased region" description="Polar residues" evidence="11">
    <location>
        <begin position="1237"/>
        <end position="1248"/>
    </location>
</feature>
<feature type="domain" description="SH2" evidence="13">
    <location>
        <begin position="1434"/>
        <end position="1544"/>
    </location>
</feature>
<evidence type="ECO:0000256" key="6">
    <source>
        <dbReference type="ARBA" id="ARBA00022833"/>
    </source>
</evidence>
<sequence length="1719" mass="184019">MGCTTSLGCCAEENLQGAQGHPSAMRTEKERGRKKGAEKCDDDVKEMRKPEEEVPALGGHKFRVRTLRRPKPCGVCRQLVSQHATSCRTCKFTCHRKCESKVVTPCTPPVNYQLPGASGLHTEHVKAAAAVSSSPTSEGWSKVPCKPRHHWGMELSMEGGRDLELTYITERIISLCAPTGGDSHVAYHQQMRDVARMLHSKHANGYLVINLSERRHDIEKFNVHVRDFGWPDLHAPPLDVLCSICKAMDSWLNADPAHVVVIHCKGNKCRTGVVVASYMYYNGICASASQALDRYAMKKFYDDKVAKLSQPSQRRYVSYFSELLSGRVKVNNLPLFLHHIVIHGLPNLEDDGGCRPFLKIYQAAQPLHTSAVYNIPNNCKKLCITIEPGLPLKGDILVKCYHRGCQAATRDEIFRVQFHTCVVQDFRPLVLGKAELDAACTDEKFPDDGRVEFIFSSGPEKPPGGERYMNAADIGVDFGTADPLIRCDSYENFNVRQEDSLKEVPHTEGPVDGSLYARIKKKGSSDSGTAAPSVNGISAAAAACTGPAGASGSSSAIRQGQHNRSMSTDSGNSTASTKTERIMMEEHHHNSTNVSANAATISTPPVAAGSANAAASAAATPSVRGGSVLSGLVLPAGSRHVVPVQVHVNGDRATPERETDILDDDVDGGVQQGICLTQPTADGQIVGCVGGDNADVPLSSNDYTHDAVGTLTQPGAVTEKTSPPGSGPKGINSFGYSASGMYPGQGNPMNYKQVAPSEEMECDQDGSYQPPRSPNQHLQTSPSQTFYGQQNGSLYSNPVTLGAATQNGAGFGTPQIPERSNSSRHAVQRTVSSWQSHSRPLTRQQSDVTYDRPTAVWRGAAGSASASPHGGPAPGFPDLRAQEDFERSLLELNKLIQELDPTFKPLEPPDHLTTSPTAMGEPQIRQQMTVQSKATVGGTSFRGAPGLFLFHQNGISHQVVAGYMASPHAQEEVFAHHSQAALYMPRSGAACPRPWDLAMQQDGPPGAHNAGSYQGHFRAARQPRVPPLEWPSREALPQERRAAWEAVSGTEGHGWEGPEGAHSPQKGPSCSTSPSPCTSPELGGSVTPTSMAVLMQPGPPQSDWMDGALRAPLLYSSPQEALPPTPAFPVCPPTPYINQGRLTPGYSRGPCSPADTWQGQCAANDALRQSARHQPLPGARGGDPSGRETNRPGPACVASSAIPTPLILRPPPDTLSLNSQPGSVSPGSPGYLPSSSERGINSPNNHGHSLSMAYESPAQSFKSASYHHSRPTYSGSPVPHGSSSVAAVPTHGAYSGSRSPGHEVSRQYSSPLQQQQQQHPSSPGWEQRQQQQQHHHPLLLMLPERRHVACGGSGGECGGLSPSCGLPNGEPASPAASPLSSGPPSLACHSPPPGLHSASPPTFSRHSSLASLPSDGSIETRAQVKFVQDTTKYWYKKEISRDQAIALLKDKEPGSFVIRDSHSFRGAYGLAMKVSSPPPNIPQQGKKKGDVSSELVRHYLIECTSKGVRLKGCPNEPYFGSLSALVYQHSITPLALPCKIVIPHEDPLEHSEVDSIQSHPVNATPELLKQGAACNVLYLGSVEMESLTGPQAVAKAVGQALSGSAPPSPTQVHFKVSQQGVTLTDNQRKLFFRRHYPADTVTYCDQDPQNRKWKKDSGSSANIFGFVAKKQGSVTDNQCHLFAELDPKQPASAIVSFITKVMMSSQGSAPTSPVPSPSP</sequence>
<dbReference type="PROSITE" id="PS50081">
    <property type="entry name" value="ZF_DAG_PE_2"/>
    <property type="match status" value="1"/>
</dbReference>
<dbReference type="InterPro" id="IPR046349">
    <property type="entry name" value="C1-like_sf"/>
</dbReference>
<dbReference type="PANTHER" id="PTHR45734">
    <property type="entry name" value="TENSIN"/>
    <property type="match status" value="1"/>
</dbReference>
<dbReference type="InterPro" id="IPR051484">
    <property type="entry name" value="Tensin_PTEN_phosphatase"/>
</dbReference>
<dbReference type="PROSITE" id="PS00479">
    <property type="entry name" value="ZF_DAG_PE_1"/>
    <property type="match status" value="1"/>
</dbReference>